<keyword evidence="3" id="KW-1185">Reference proteome</keyword>
<reference evidence="2 3" key="1">
    <citation type="submission" date="2018-01" db="EMBL/GenBank/DDBJ databases">
        <title>Halomonas endophytica sp. nov., isolated from storage liquid in the stems of Populus euphratica.</title>
        <authorList>
            <person name="Chen C."/>
        </authorList>
    </citation>
    <scope>NUCLEOTIDE SEQUENCE [LARGE SCALE GENOMIC DNA]</scope>
    <source>
        <strain evidence="2 3">MC28</strain>
    </source>
</reference>
<evidence type="ECO:0008006" key="4">
    <source>
        <dbReference type="Google" id="ProtNLM"/>
    </source>
</evidence>
<evidence type="ECO:0000313" key="2">
    <source>
        <dbReference type="EMBL" id="PMR71995.1"/>
    </source>
</evidence>
<dbReference type="PANTHER" id="PTHR37489:SF1">
    <property type="entry name" value="DUF3500 DOMAIN-CONTAINING PROTEIN"/>
    <property type="match status" value="1"/>
</dbReference>
<comment type="caution">
    <text evidence="2">The sequence shown here is derived from an EMBL/GenBank/DDBJ whole genome shotgun (WGS) entry which is preliminary data.</text>
</comment>
<protein>
    <recommendedName>
        <fullName evidence="4">DUF3500 domain-containing protein</fullName>
    </recommendedName>
</protein>
<dbReference type="InterPro" id="IPR021889">
    <property type="entry name" value="DUF3500"/>
</dbReference>
<keyword evidence="1" id="KW-0732">Signal</keyword>
<organism evidence="2 3">
    <name type="scientific">Billgrantia endophytica</name>
    <dbReference type="NCBI Taxonomy" id="2033802"/>
    <lineage>
        <taxon>Bacteria</taxon>
        <taxon>Pseudomonadati</taxon>
        <taxon>Pseudomonadota</taxon>
        <taxon>Gammaproteobacteria</taxon>
        <taxon>Oceanospirillales</taxon>
        <taxon>Halomonadaceae</taxon>
        <taxon>Billgrantia</taxon>
    </lineage>
</organism>
<dbReference type="EMBL" id="PNRF01000048">
    <property type="protein sequence ID" value="PMR71995.1"/>
    <property type="molecule type" value="Genomic_DNA"/>
</dbReference>
<dbReference type="Pfam" id="PF12006">
    <property type="entry name" value="DUF3500"/>
    <property type="match status" value="1"/>
</dbReference>
<evidence type="ECO:0000256" key="1">
    <source>
        <dbReference type="SAM" id="SignalP"/>
    </source>
</evidence>
<dbReference type="PANTHER" id="PTHR37489">
    <property type="entry name" value="DUF3500 DOMAIN-CONTAINING PROTEIN"/>
    <property type="match status" value="1"/>
</dbReference>
<proteinExistence type="predicted"/>
<dbReference type="OrthoDB" id="581140at2"/>
<dbReference type="AlphaFoldDB" id="A0A2N7TV02"/>
<evidence type="ECO:0000313" key="3">
    <source>
        <dbReference type="Proteomes" id="UP000235803"/>
    </source>
</evidence>
<gene>
    <name evidence="2" type="ORF">C1H69_22420</name>
</gene>
<name>A0A2N7TV02_9GAMM</name>
<feature type="chain" id="PRO_5014659879" description="DUF3500 domain-containing protein" evidence="1">
    <location>
        <begin position="26"/>
        <end position="367"/>
    </location>
</feature>
<feature type="signal peptide" evidence="1">
    <location>
        <begin position="1"/>
        <end position="25"/>
    </location>
</feature>
<sequence>MLVGAFIAILGCGVCAAAADGSVQAAPSPATGADGSLAFETANGSGAAVLDRANAFMATLDNGQRTALVQAYTFANAARWHTYPQWGLSRGQARLGLALGTLSDAQWSALNALLAAATGSGSNEGFDEIQQHLAADDWIRRNGGREGYGRGNFYIAFLGAPSDTGIWQLQFGGHHLALTHTYRDGVLVGATPSFRAIEPHAVVELDGITLRPQRDEWQAFVSLLASLDPVQTAAAELGRQQSELLLGPEARRKDWNFPARAEGIPAMSLRQTQRALLLHAIGLYVNDVADADAELILARYQRELDATYLGFSGSTSLARTGDYVRIDGPSVWIELVMDPPYSTDQPHVHAVWRDKRTDYGGTRPGDR</sequence>
<accession>A0A2N7TV02</accession>
<dbReference type="Proteomes" id="UP000235803">
    <property type="component" value="Unassembled WGS sequence"/>
</dbReference>